<keyword evidence="3" id="KW-1185">Reference proteome</keyword>
<gene>
    <name evidence="2" type="ORF">Sviol_24260</name>
</gene>
<reference evidence="2" key="1">
    <citation type="submission" date="2024-05" db="EMBL/GenBank/DDBJ databases">
        <title>Whole genome shotgun sequence of Streptomyces violascens NBRC 12920.</title>
        <authorList>
            <person name="Komaki H."/>
            <person name="Tamura T."/>
        </authorList>
    </citation>
    <scope>NUCLEOTIDE SEQUENCE</scope>
    <source>
        <strain evidence="2">NBRC 12920</strain>
    </source>
</reference>
<proteinExistence type="predicted"/>
<feature type="region of interest" description="Disordered" evidence="1">
    <location>
        <begin position="127"/>
        <end position="164"/>
    </location>
</feature>
<evidence type="ECO:0000313" key="2">
    <source>
        <dbReference type="EMBL" id="GHI38018.1"/>
    </source>
</evidence>
<dbReference type="EMBL" id="BNDY01000003">
    <property type="protein sequence ID" value="GHI38018.1"/>
    <property type="molecule type" value="Genomic_DNA"/>
</dbReference>
<accession>A0ABQ3QL67</accession>
<evidence type="ECO:0000313" key="3">
    <source>
        <dbReference type="Proteomes" id="UP001050808"/>
    </source>
</evidence>
<evidence type="ECO:0008006" key="4">
    <source>
        <dbReference type="Google" id="ProtNLM"/>
    </source>
</evidence>
<dbReference type="RefSeq" id="WP_189970380.1">
    <property type="nucleotide sequence ID" value="NZ_BMUA01000035.1"/>
</dbReference>
<comment type="caution">
    <text evidence="2">The sequence shown here is derived from an EMBL/GenBank/DDBJ whole genome shotgun (WGS) entry which is preliminary data.</text>
</comment>
<organism evidence="2 3">
    <name type="scientific">Streptomyces violascens</name>
    <dbReference type="NCBI Taxonomy" id="67381"/>
    <lineage>
        <taxon>Bacteria</taxon>
        <taxon>Bacillati</taxon>
        <taxon>Actinomycetota</taxon>
        <taxon>Actinomycetes</taxon>
        <taxon>Kitasatosporales</taxon>
        <taxon>Streptomycetaceae</taxon>
        <taxon>Streptomyces</taxon>
    </lineage>
</organism>
<dbReference type="Proteomes" id="UP001050808">
    <property type="component" value="Unassembled WGS sequence"/>
</dbReference>
<sequence>MSTPEQPAGMVIEAVKLEGPAPLRLMTDWEILAREARLARAEEAARGLAQPPQETSHVVQLLAEQGAPPELLDRARAAVQEDRAYAQAQADRAQTQAVRLHDHWEQAEGERTRRLHLPPGQLQAEAAERLRQRAAPRPAENPSAPQQPAVAIPQIQADPRSQRR</sequence>
<protein>
    <recommendedName>
        <fullName evidence="4">TraA</fullName>
    </recommendedName>
</protein>
<feature type="compositionally biased region" description="Low complexity" evidence="1">
    <location>
        <begin position="133"/>
        <end position="157"/>
    </location>
</feature>
<evidence type="ECO:0000256" key="1">
    <source>
        <dbReference type="SAM" id="MobiDB-lite"/>
    </source>
</evidence>
<name>A0ABQ3QL67_9ACTN</name>